<keyword evidence="5" id="KW-0808">Transferase</keyword>
<dbReference type="SMART" id="SM00796">
    <property type="entry name" value="AHS1"/>
    <property type="match status" value="1"/>
</dbReference>
<dbReference type="InterPro" id="IPR003833">
    <property type="entry name" value="CT_C_D"/>
</dbReference>
<comment type="caution">
    <text evidence="5">The sequence shown here is derived from an EMBL/GenBank/DDBJ whole genome shotgun (WGS) entry which is preliminary data.</text>
</comment>
<dbReference type="SUPFAM" id="SSF50891">
    <property type="entry name" value="Cyclophilin-like"/>
    <property type="match status" value="1"/>
</dbReference>
<dbReference type="Gene3D" id="3.30.1360.40">
    <property type="match status" value="1"/>
</dbReference>
<proteinExistence type="predicted"/>
<evidence type="ECO:0000256" key="1">
    <source>
        <dbReference type="ARBA" id="ARBA00022741"/>
    </source>
</evidence>
<dbReference type="GO" id="GO:0005524">
    <property type="term" value="F:ATP binding"/>
    <property type="evidence" value="ECO:0007669"/>
    <property type="project" value="UniProtKB-KW"/>
</dbReference>
<dbReference type="EMBL" id="PZKE01000001">
    <property type="protein sequence ID" value="PTE16548.1"/>
    <property type="molecule type" value="Genomic_DNA"/>
</dbReference>
<evidence type="ECO:0000313" key="6">
    <source>
        <dbReference type="Proteomes" id="UP000241362"/>
    </source>
</evidence>
<dbReference type="PANTHER" id="PTHR34698:SF2">
    <property type="entry name" value="5-OXOPROLINASE SUBUNIT B"/>
    <property type="match status" value="1"/>
</dbReference>
<dbReference type="Gene3D" id="2.40.100.10">
    <property type="entry name" value="Cyclophilin-like"/>
    <property type="match status" value="1"/>
</dbReference>
<dbReference type="AlphaFoldDB" id="A0A2T4JFF9"/>
<dbReference type="GO" id="GO:0016787">
    <property type="term" value="F:hydrolase activity"/>
    <property type="evidence" value="ECO:0007669"/>
    <property type="project" value="UniProtKB-KW"/>
</dbReference>
<organism evidence="5 6">
    <name type="scientific">Fuscovulum blasticum DSM 2131</name>
    <dbReference type="NCBI Taxonomy" id="1188250"/>
    <lineage>
        <taxon>Bacteria</taxon>
        <taxon>Pseudomonadati</taxon>
        <taxon>Pseudomonadota</taxon>
        <taxon>Alphaproteobacteria</taxon>
        <taxon>Rhodobacterales</taxon>
        <taxon>Paracoccaceae</taxon>
        <taxon>Pseudogemmobacter</taxon>
    </lineage>
</organism>
<evidence type="ECO:0000313" key="5">
    <source>
        <dbReference type="EMBL" id="PTE16548.1"/>
    </source>
</evidence>
<keyword evidence="5" id="KW-0418">Kinase</keyword>
<dbReference type="InterPro" id="IPR029000">
    <property type="entry name" value="Cyclophilin-like_dom_sf"/>
</dbReference>
<dbReference type="Pfam" id="PF02682">
    <property type="entry name" value="CT_C_D"/>
    <property type="match status" value="1"/>
</dbReference>
<dbReference type="SUPFAM" id="SSF160467">
    <property type="entry name" value="PH0987 N-terminal domain-like"/>
    <property type="match status" value="1"/>
</dbReference>
<name>A0A2T4JFF9_FUSBL</name>
<protein>
    <submittedName>
        <fullName evidence="5">Kinase</fullName>
    </submittedName>
</protein>
<dbReference type="PANTHER" id="PTHR34698">
    <property type="entry name" value="5-OXOPROLINASE SUBUNIT B"/>
    <property type="match status" value="1"/>
</dbReference>
<sequence length="234" mass="25316">MTPTPASPRFRAVADHAVQVEFAETLSDDAHAAVLALDLALASDPPRGMREAVPAYVSLLVDFDPLETDHRAVESSLRRLIQAGATVNRQPAERVVEVCYDAPLAPDLDAVAQRTGLDREAVIAAHLAGRYHVYMYGFAPGYAYLAGVPPALRLNRKPAPVRGVVAGSVLIAGPQCLVSTLTMPTGWWIIGRSPTPILLDDPARPFLFDVGDRVIFRRITRAAFELARKEGADD</sequence>
<keyword evidence="3" id="KW-0067">ATP-binding</keyword>
<dbReference type="RefSeq" id="WP_107671710.1">
    <property type="nucleotide sequence ID" value="NZ_PZKE01000001.1"/>
</dbReference>
<dbReference type="GO" id="GO:0016301">
    <property type="term" value="F:kinase activity"/>
    <property type="evidence" value="ECO:0007669"/>
    <property type="project" value="UniProtKB-KW"/>
</dbReference>
<dbReference type="InterPro" id="IPR010016">
    <property type="entry name" value="PxpB"/>
</dbReference>
<dbReference type="Proteomes" id="UP000241362">
    <property type="component" value="Unassembled WGS sequence"/>
</dbReference>
<reference evidence="5 6" key="1">
    <citation type="submission" date="2018-03" db="EMBL/GenBank/DDBJ databases">
        <title>Rhodobacter blasticus.</title>
        <authorList>
            <person name="Meyer T.E."/>
            <person name="Miller S."/>
            <person name="Lodha T."/>
            <person name="Gandham S."/>
            <person name="Chintalapati S."/>
            <person name="Chintalapati V.R."/>
        </authorList>
    </citation>
    <scope>NUCLEOTIDE SEQUENCE [LARGE SCALE GENOMIC DNA]</scope>
    <source>
        <strain evidence="5 6">DSM 2131</strain>
    </source>
</reference>
<evidence type="ECO:0000259" key="4">
    <source>
        <dbReference type="SMART" id="SM00796"/>
    </source>
</evidence>
<keyword evidence="1" id="KW-0547">Nucleotide-binding</keyword>
<keyword evidence="6" id="KW-1185">Reference proteome</keyword>
<gene>
    <name evidence="5" type="ORF">C5F44_01455</name>
</gene>
<accession>A0A2T4JFF9</accession>
<evidence type="ECO:0000256" key="2">
    <source>
        <dbReference type="ARBA" id="ARBA00022801"/>
    </source>
</evidence>
<evidence type="ECO:0000256" key="3">
    <source>
        <dbReference type="ARBA" id="ARBA00022840"/>
    </source>
</evidence>
<feature type="domain" description="Carboxyltransferase" evidence="4">
    <location>
        <begin position="8"/>
        <end position="208"/>
    </location>
</feature>
<keyword evidence="2" id="KW-0378">Hydrolase</keyword>